<dbReference type="SMART" id="SM01134">
    <property type="entry name" value="DeoRC"/>
    <property type="match status" value="1"/>
</dbReference>
<dbReference type="InterPro" id="IPR036388">
    <property type="entry name" value="WH-like_DNA-bd_sf"/>
</dbReference>
<dbReference type="EMBL" id="BAAACG010000001">
    <property type="protein sequence ID" value="GAA0731857.1"/>
    <property type="molecule type" value="Genomic_DNA"/>
</dbReference>
<protein>
    <submittedName>
        <fullName evidence="4">DeoR/GlpR family DNA-binding transcription regulator</fullName>
    </submittedName>
</protein>
<keyword evidence="2" id="KW-0804">Transcription</keyword>
<organism evidence="4 5">
    <name type="scientific">Clostridium oceanicum</name>
    <dbReference type="NCBI Taxonomy" id="1543"/>
    <lineage>
        <taxon>Bacteria</taxon>
        <taxon>Bacillati</taxon>
        <taxon>Bacillota</taxon>
        <taxon>Clostridia</taxon>
        <taxon>Eubacteriales</taxon>
        <taxon>Clostridiaceae</taxon>
        <taxon>Clostridium</taxon>
    </lineage>
</organism>
<dbReference type="SMART" id="SM00420">
    <property type="entry name" value="HTH_DEOR"/>
    <property type="match status" value="1"/>
</dbReference>
<dbReference type="Pfam" id="PF00455">
    <property type="entry name" value="DeoRC"/>
    <property type="match status" value="1"/>
</dbReference>
<dbReference type="PANTHER" id="PTHR30363">
    <property type="entry name" value="HTH-TYPE TRANSCRIPTIONAL REGULATOR SRLR-RELATED"/>
    <property type="match status" value="1"/>
</dbReference>
<dbReference type="Pfam" id="PF08220">
    <property type="entry name" value="HTH_DeoR"/>
    <property type="match status" value="1"/>
</dbReference>
<evidence type="ECO:0000256" key="2">
    <source>
        <dbReference type="ARBA" id="ARBA00023163"/>
    </source>
</evidence>
<proteinExistence type="predicted"/>
<dbReference type="InterPro" id="IPR050313">
    <property type="entry name" value="Carb_Metab_HTH_regulators"/>
</dbReference>
<gene>
    <name evidence="4" type="ORF">GCM10008906_00790</name>
</gene>
<dbReference type="InterPro" id="IPR036390">
    <property type="entry name" value="WH_DNA-bd_sf"/>
</dbReference>
<sequence>MLPIERQKKFLDLLSKKDMITIPTFAEKFNISIETVRRDLSILEKQNKIEKVYGGAKLKKNSFNEPAMKNRMNSNIEQKNAIGKTCSEFIKNGECIFIDSGSTTYHIASYLSDKKNLTIITNSIPIATKLLNSDFEIILIGGRVRHSEHSIVSYDYLFNFSQLNISKSFICAGGITCKNGVTDFNMQEAVTRKTIIERSKEIFVAADSSKFGKDVMVNITPINKIDYIVTDSLLNKKIASELKKTNTNLIITKI</sequence>
<dbReference type="InterPro" id="IPR014036">
    <property type="entry name" value="DeoR-like_C"/>
</dbReference>
<dbReference type="PRINTS" id="PR00037">
    <property type="entry name" value="HTHLACR"/>
</dbReference>
<dbReference type="RefSeq" id="WP_343757701.1">
    <property type="nucleotide sequence ID" value="NZ_BAAACG010000001.1"/>
</dbReference>
<evidence type="ECO:0000256" key="1">
    <source>
        <dbReference type="ARBA" id="ARBA00023015"/>
    </source>
</evidence>
<dbReference type="InterPro" id="IPR001034">
    <property type="entry name" value="DeoR_HTH"/>
</dbReference>
<dbReference type="PANTHER" id="PTHR30363:SF44">
    <property type="entry name" value="AGA OPERON TRANSCRIPTIONAL REPRESSOR-RELATED"/>
    <property type="match status" value="1"/>
</dbReference>
<dbReference type="Gene3D" id="1.10.10.10">
    <property type="entry name" value="Winged helix-like DNA-binding domain superfamily/Winged helix DNA-binding domain"/>
    <property type="match status" value="1"/>
</dbReference>
<evidence type="ECO:0000313" key="4">
    <source>
        <dbReference type="EMBL" id="GAA0731857.1"/>
    </source>
</evidence>
<name>A0ABN1J872_9CLOT</name>
<evidence type="ECO:0000313" key="5">
    <source>
        <dbReference type="Proteomes" id="UP001501510"/>
    </source>
</evidence>
<dbReference type="GO" id="GO:0003677">
    <property type="term" value="F:DNA binding"/>
    <property type="evidence" value="ECO:0007669"/>
    <property type="project" value="UniProtKB-KW"/>
</dbReference>
<evidence type="ECO:0000259" key="3">
    <source>
        <dbReference type="PROSITE" id="PS51000"/>
    </source>
</evidence>
<comment type="caution">
    <text evidence="4">The sequence shown here is derived from an EMBL/GenBank/DDBJ whole genome shotgun (WGS) entry which is preliminary data.</text>
</comment>
<dbReference type="InterPro" id="IPR037171">
    <property type="entry name" value="NagB/RpiA_transferase-like"/>
</dbReference>
<accession>A0ABN1J872</accession>
<dbReference type="PROSITE" id="PS51000">
    <property type="entry name" value="HTH_DEOR_2"/>
    <property type="match status" value="1"/>
</dbReference>
<keyword evidence="1" id="KW-0805">Transcription regulation</keyword>
<dbReference type="SUPFAM" id="SSF100950">
    <property type="entry name" value="NagB/RpiA/CoA transferase-like"/>
    <property type="match status" value="1"/>
</dbReference>
<feature type="domain" description="HTH deoR-type" evidence="3">
    <location>
        <begin position="3"/>
        <end position="58"/>
    </location>
</feature>
<keyword evidence="5" id="KW-1185">Reference proteome</keyword>
<reference evidence="4 5" key="1">
    <citation type="journal article" date="2019" name="Int. J. Syst. Evol. Microbiol.">
        <title>The Global Catalogue of Microorganisms (GCM) 10K type strain sequencing project: providing services to taxonomists for standard genome sequencing and annotation.</title>
        <authorList>
            <consortium name="The Broad Institute Genomics Platform"/>
            <consortium name="The Broad Institute Genome Sequencing Center for Infectious Disease"/>
            <person name="Wu L."/>
            <person name="Ma J."/>
        </authorList>
    </citation>
    <scope>NUCLEOTIDE SEQUENCE [LARGE SCALE GENOMIC DNA]</scope>
    <source>
        <strain evidence="4 5">JCM 1407</strain>
    </source>
</reference>
<dbReference type="Proteomes" id="UP001501510">
    <property type="component" value="Unassembled WGS sequence"/>
</dbReference>
<dbReference type="SUPFAM" id="SSF46785">
    <property type="entry name" value="Winged helix' DNA-binding domain"/>
    <property type="match status" value="1"/>
</dbReference>
<dbReference type="Gene3D" id="3.40.50.1360">
    <property type="match status" value="1"/>
</dbReference>
<keyword evidence="4" id="KW-0238">DNA-binding</keyword>